<proteinExistence type="predicted"/>
<organism evidence="2">
    <name type="scientific">Arundo donax</name>
    <name type="common">Giant reed</name>
    <name type="synonym">Donax arundinaceus</name>
    <dbReference type="NCBI Taxonomy" id="35708"/>
    <lineage>
        <taxon>Eukaryota</taxon>
        <taxon>Viridiplantae</taxon>
        <taxon>Streptophyta</taxon>
        <taxon>Embryophyta</taxon>
        <taxon>Tracheophyta</taxon>
        <taxon>Spermatophyta</taxon>
        <taxon>Magnoliopsida</taxon>
        <taxon>Liliopsida</taxon>
        <taxon>Poales</taxon>
        <taxon>Poaceae</taxon>
        <taxon>PACMAD clade</taxon>
        <taxon>Arundinoideae</taxon>
        <taxon>Arundineae</taxon>
        <taxon>Arundo</taxon>
    </lineage>
</organism>
<name>A0A0A9DDY3_ARUDO</name>
<feature type="compositionally biased region" description="Basic and acidic residues" evidence="1">
    <location>
        <begin position="41"/>
        <end position="61"/>
    </location>
</feature>
<dbReference type="AlphaFoldDB" id="A0A0A9DDY3"/>
<dbReference type="EMBL" id="GBRH01211874">
    <property type="protein sequence ID" value="JAD86021.1"/>
    <property type="molecule type" value="Transcribed_RNA"/>
</dbReference>
<feature type="region of interest" description="Disordered" evidence="1">
    <location>
        <begin position="1"/>
        <end position="114"/>
    </location>
</feature>
<protein>
    <submittedName>
        <fullName evidence="2">Uncharacterized protein</fullName>
    </submittedName>
</protein>
<reference evidence="2" key="2">
    <citation type="journal article" date="2015" name="Data Brief">
        <title>Shoot transcriptome of the giant reed, Arundo donax.</title>
        <authorList>
            <person name="Barrero R.A."/>
            <person name="Guerrero F.D."/>
            <person name="Moolhuijzen P."/>
            <person name="Goolsby J.A."/>
            <person name="Tidwell J."/>
            <person name="Bellgard S.E."/>
            <person name="Bellgard M.I."/>
        </authorList>
    </citation>
    <scope>NUCLEOTIDE SEQUENCE</scope>
    <source>
        <tissue evidence="2">Shoot tissue taken approximately 20 cm above the soil surface</tissue>
    </source>
</reference>
<accession>A0A0A9DDY3</accession>
<evidence type="ECO:0000256" key="1">
    <source>
        <dbReference type="SAM" id="MobiDB-lite"/>
    </source>
</evidence>
<feature type="compositionally biased region" description="Acidic residues" evidence="1">
    <location>
        <begin position="97"/>
        <end position="112"/>
    </location>
</feature>
<sequence length="147" mass="16553">MAKKLGKKARKFARKHLQTAAKRNRKIRSQFNHRRTRRGGSAREEGRPGDGDEDVPRRVDDATMDTNDPAATLVNGLEFPEDEAEINTDLSDSDGYLSEDPECPYYSDSEDGDGVKDCIMQDGFDKQNDEMNLDIKKTKEKVEEVAG</sequence>
<feature type="compositionally biased region" description="Basic residues" evidence="1">
    <location>
        <begin position="1"/>
        <end position="40"/>
    </location>
</feature>
<reference evidence="2" key="1">
    <citation type="submission" date="2014-09" db="EMBL/GenBank/DDBJ databases">
        <authorList>
            <person name="Magalhaes I.L.F."/>
            <person name="Oliveira U."/>
            <person name="Santos F.R."/>
            <person name="Vidigal T.H.D.A."/>
            <person name="Brescovit A.D."/>
            <person name="Santos A.J."/>
        </authorList>
    </citation>
    <scope>NUCLEOTIDE SEQUENCE</scope>
    <source>
        <tissue evidence="2">Shoot tissue taken approximately 20 cm above the soil surface</tissue>
    </source>
</reference>
<evidence type="ECO:0000313" key="2">
    <source>
        <dbReference type="EMBL" id="JAD86021.1"/>
    </source>
</evidence>